<dbReference type="InterPro" id="IPR041664">
    <property type="entry name" value="AAA_16"/>
</dbReference>
<keyword evidence="2" id="KW-0067">ATP-binding</keyword>
<accession>A0ABN2S822</accession>
<dbReference type="RefSeq" id="WP_344428684.1">
    <property type="nucleotide sequence ID" value="NZ_BAAANN010000035.1"/>
</dbReference>
<evidence type="ECO:0000313" key="3">
    <source>
        <dbReference type="Proteomes" id="UP001501116"/>
    </source>
</evidence>
<evidence type="ECO:0000313" key="2">
    <source>
        <dbReference type="EMBL" id="GAA1981930.1"/>
    </source>
</evidence>
<feature type="domain" description="Orc1-like AAA ATPase" evidence="1">
    <location>
        <begin position="30"/>
        <end position="92"/>
    </location>
</feature>
<dbReference type="Pfam" id="PF13191">
    <property type="entry name" value="AAA_16"/>
    <property type="match status" value="1"/>
</dbReference>
<dbReference type="GO" id="GO:0005524">
    <property type="term" value="F:ATP binding"/>
    <property type="evidence" value="ECO:0007669"/>
    <property type="project" value="UniProtKB-KW"/>
</dbReference>
<evidence type="ECO:0000259" key="1">
    <source>
        <dbReference type="Pfam" id="PF13191"/>
    </source>
</evidence>
<name>A0ABN2S822_9PSEU</name>
<dbReference type="SUPFAM" id="SSF52540">
    <property type="entry name" value="P-loop containing nucleoside triphosphate hydrolases"/>
    <property type="match status" value="1"/>
</dbReference>
<proteinExistence type="predicted"/>
<dbReference type="Proteomes" id="UP001501116">
    <property type="component" value="Unassembled WGS sequence"/>
</dbReference>
<dbReference type="Gene3D" id="3.40.50.300">
    <property type="entry name" value="P-loop containing nucleotide triphosphate hydrolases"/>
    <property type="match status" value="1"/>
</dbReference>
<keyword evidence="2" id="KW-0547">Nucleotide-binding</keyword>
<organism evidence="2 3">
    <name type="scientific">Amycolatopsis minnesotensis</name>
    <dbReference type="NCBI Taxonomy" id="337894"/>
    <lineage>
        <taxon>Bacteria</taxon>
        <taxon>Bacillati</taxon>
        <taxon>Actinomycetota</taxon>
        <taxon>Actinomycetes</taxon>
        <taxon>Pseudonocardiales</taxon>
        <taxon>Pseudonocardiaceae</taxon>
        <taxon>Amycolatopsis</taxon>
    </lineage>
</organism>
<sequence>MNDVVRRLPVREARRGSMGDRVRRLSREGFVGRTEQRNVFASALRGDHDAPQVLLVHGAGGMGKSALLRRFADDAQECGRAVVWIDGEYVVASTTALTEAAEPVHHTDSPVLIIDGFEHCQVLETWLREHFLRTVPADTIVVIAGRQRPEPQWTLDPGWRQLVHTTALTPLNPCEVAALLEDRGVPEALHTAVNGFADGHPLALCMAAEETLTKDAAPDDTVWEPSPRVIETLLARVIDRVLTPAHEYGLRVCGHVRHVTLDLLRTGLDDHDAHTVFDWLAHLPYVEVRRHGLVCHELVRDVLDASFKWRDPNAYNELHLTLWRHLLKAPSTASDTEVDVAVQDLLYLSRYLDRTLDEVMDPRLRGSVLEGDYTPDLREELLELARADQGEEHARLVAYWLDRHPEAFQIYRHAEDLTVVSFFTWLQLHPDTDDLTHDPALAPVREHLDRTGPLTPGEHIGIGRFEVPQRSLELYAIATTLDTACQVTRALHQRNGLAASFMILPGADVVTAELESFDYWLVRAMPEYGEANWGMFVHDWREVPLEPHLDRVENTMRRLGGELTNTPDTPAARAMAQDEFATAVKHALRDWHDDEAFATNALIPTYGDPAALRTAITTTVDALRRDPDRLKHQRTVQATYLERDTNQKAAAARLGIPFSTYRRHLQTGLDHLTTTLWNTRPTT</sequence>
<comment type="caution">
    <text evidence="2">The sequence shown here is derived from an EMBL/GenBank/DDBJ whole genome shotgun (WGS) entry which is preliminary data.</text>
</comment>
<dbReference type="InterPro" id="IPR027417">
    <property type="entry name" value="P-loop_NTPase"/>
</dbReference>
<keyword evidence="3" id="KW-1185">Reference proteome</keyword>
<gene>
    <name evidence="2" type="ORF">GCM10009754_68520</name>
</gene>
<dbReference type="EMBL" id="BAAANN010000035">
    <property type="protein sequence ID" value="GAA1981930.1"/>
    <property type="molecule type" value="Genomic_DNA"/>
</dbReference>
<reference evidence="2 3" key="1">
    <citation type="journal article" date="2019" name="Int. J. Syst. Evol. Microbiol.">
        <title>The Global Catalogue of Microorganisms (GCM) 10K type strain sequencing project: providing services to taxonomists for standard genome sequencing and annotation.</title>
        <authorList>
            <consortium name="The Broad Institute Genomics Platform"/>
            <consortium name="The Broad Institute Genome Sequencing Center for Infectious Disease"/>
            <person name="Wu L."/>
            <person name="Ma J."/>
        </authorList>
    </citation>
    <scope>NUCLEOTIDE SEQUENCE [LARGE SCALE GENOMIC DNA]</scope>
    <source>
        <strain evidence="2 3">JCM 14545</strain>
    </source>
</reference>
<protein>
    <submittedName>
        <fullName evidence="2">ATP-binding protein</fullName>
    </submittedName>
</protein>